<feature type="domain" description="Terminase large subunit gp17-like C-terminal" evidence="2">
    <location>
        <begin position="23"/>
        <end position="170"/>
    </location>
</feature>
<comment type="caution">
    <text evidence="3">The sequence shown here is derived from an EMBL/GenBank/DDBJ whole genome shotgun (WGS) entry which is preliminary data.</text>
</comment>
<evidence type="ECO:0000313" key="3">
    <source>
        <dbReference type="EMBL" id="KKK90121.1"/>
    </source>
</evidence>
<feature type="non-terminal residue" evidence="3">
    <location>
        <position position="1"/>
    </location>
</feature>
<name>A0A0F9C0B9_9ZZZZ</name>
<protein>
    <recommendedName>
        <fullName evidence="2">Terminase large subunit gp17-like C-terminal domain-containing protein</fullName>
    </recommendedName>
</protein>
<gene>
    <name evidence="3" type="ORF">LCGC14_2726270</name>
</gene>
<proteinExistence type="predicted"/>
<evidence type="ECO:0000259" key="2">
    <source>
        <dbReference type="Pfam" id="PF17289"/>
    </source>
</evidence>
<reference evidence="3" key="1">
    <citation type="journal article" date="2015" name="Nature">
        <title>Complex archaea that bridge the gap between prokaryotes and eukaryotes.</title>
        <authorList>
            <person name="Spang A."/>
            <person name="Saw J.H."/>
            <person name="Jorgensen S.L."/>
            <person name="Zaremba-Niedzwiedzka K."/>
            <person name="Martijn J."/>
            <person name="Lind A.E."/>
            <person name="van Eijk R."/>
            <person name="Schleper C."/>
            <person name="Guy L."/>
            <person name="Ettema T.J."/>
        </authorList>
    </citation>
    <scope>NUCLEOTIDE SEQUENCE</scope>
</reference>
<sequence length="202" mass="23081">NWFDRKHWTEVAWVRDNDSKFVISIDPAFGKSKSADNTAIVVTTKAGPKQYIIVEVYAEKVTSIAKPLLAIWGRYPGTLAVVCEANYLQKIFVVDQLNKQLPFVIRPFYSKGDKIMRIQSLNDPFASNTLTIWNKAVGKDDLLDEYISFVPKDSTADRKDDRLDASHMGYETWVRMEGSVKPTSFRTSSQFEKPLMAISNYR</sequence>
<dbReference type="EMBL" id="LAZR01049233">
    <property type="protein sequence ID" value="KKK90121.1"/>
    <property type="molecule type" value="Genomic_DNA"/>
</dbReference>
<evidence type="ECO:0000256" key="1">
    <source>
        <dbReference type="ARBA" id="ARBA00022612"/>
    </source>
</evidence>
<keyword evidence="1" id="KW-1188">Viral release from host cell</keyword>
<dbReference type="AlphaFoldDB" id="A0A0F9C0B9"/>
<organism evidence="3">
    <name type="scientific">marine sediment metagenome</name>
    <dbReference type="NCBI Taxonomy" id="412755"/>
    <lineage>
        <taxon>unclassified sequences</taxon>
        <taxon>metagenomes</taxon>
        <taxon>ecological metagenomes</taxon>
    </lineage>
</organism>
<dbReference type="Gene3D" id="3.30.420.240">
    <property type="match status" value="1"/>
</dbReference>
<dbReference type="InterPro" id="IPR035421">
    <property type="entry name" value="Terminase_6C"/>
</dbReference>
<dbReference type="Pfam" id="PF17289">
    <property type="entry name" value="Terminase_6C"/>
    <property type="match status" value="1"/>
</dbReference>
<accession>A0A0F9C0B9</accession>